<name>A0A0D6MKI9_9PROT</name>
<protein>
    <recommendedName>
        <fullName evidence="1">Glucosamine inositolphosphorylceramide transferase 1 N-terminal domain-containing protein</fullName>
    </recommendedName>
</protein>
<dbReference type="Gene3D" id="2.115.10.20">
    <property type="entry name" value="Glycosyl hydrolase domain, family 43"/>
    <property type="match status" value="1"/>
</dbReference>
<keyword evidence="3" id="KW-1185">Reference proteome</keyword>
<accession>A0A0D6MKI9</accession>
<comment type="caution">
    <text evidence="2">The sequence shown here is derived from an EMBL/GenBank/DDBJ whole genome shotgun (WGS) entry which is preliminary data.</text>
</comment>
<reference evidence="2 3" key="1">
    <citation type="submission" date="2012-10" db="EMBL/GenBank/DDBJ databases">
        <title>Genome sequencing of Tanticharoenia sakaeratensis NBRC 103193.</title>
        <authorList>
            <person name="Azuma Y."/>
            <person name="Hadano H."/>
            <person name="Hirakawa H."/>
            <person name="Matsushita K."/>
        </authorList>
    </citation>
    <scope>NUCLEOTIDE SEQUENCE [LARGE SCALE GENOMIC DNA]</scope>
    <source>
        <strain evidence="2 3">NBRC 103193</strain>
    </source>
</reference>
<dbReference type="InterPro" id="IPR056442">
    <property type="entry name" value="GINT1_N"/>
</dbReference>
<proteinExistence type="predicted"/>
<dbReference type="SUPFAM" id="SSF75005">
    <property type="entry name" value="Arabinanase/levansucrase/invertase"/>
    <property type="match status" value="1"/>
</dbReference>
<dbReference type="EMBL" id="BALE01000010">
    <property type="protein sequence ID" value="GAN53768.1"/>
    <property type="molecule type" value="Genomic_DNA"/>
</dbReference>
<feature type="domain" description="Glucosamine inositolphosphorylceramide transferase 1 N-terminal" evidence="1">
    <location>
        <begin position="41"/>
        <end position="235"/>
    </location>
</feature>
<dbReference type="Pfam" id="PF24793">
    <property type="entry name" value="GINT1_N"/>
    <property type="match status" value="1"/>
</dbReference>
<organism evidence="2 3">
    <name type="scientific">Tanticharoenia sakaeratensis NBRC 103193</name>
    <dbReference type="NCBI Taxonomy" id="1231623"/>
    <lineage>
        <taxon>Bacteria</taxon>
        <taxon>Pseudomonadati</taxon>
        <taxon>Pseudomonadota</taxon>
        <taxon>Alphaproteobacteria</taxon>
        <taxon>Acetobacterales</taxon>
        <taxon>Acetobacteraceae</taxon>
        <taxon>Tanticharoenia</taxon>
    </lineage>
</organism>
<evidence type="ECO:0000259" key="1">
    <source>
        <dbReference type="Pfam" id="PF24793"/>
    </source>
</evidence>
<sequence>MPFFRTDHWRCAVVDAPFADIVSAGTLEGFPVTALPEVGAMRFLADPFGLWRDGALHVFAEAYDYRDRHGVIVRLKLNRDFWPVEQRVVLRTATHLSYPVPIEADGEAYLLPEASKSGRLSLYRAQGSLDSWAPCEEFSFPIAAIDASPIFHDGLWWMFYTPPGGTKASRQGTLCAAWAENLTGPWTEHPANPLLCDRAGARPGGQPVSLGGAIILPVQDCVGTYGAAVRLLHLAIDRERVEIRTGARLAAPSALGPLTDGLHTLSAAGDVTLIDVKRVGIGPGRHWFDLRRAVARRSGAMPPVRW</sequence>
<dbReference type="STRING" id="1231623.Tasa_010_315"/>
<dbReference type="AlphaFoldDB" id="A0A0D6MKI9"/>
<gene>
    <name evidence="2" type="ORF">Tasa_010_315</name>
</gene>
<dbReference type="RefSeq" id="WP_048848095.1">
    <property type="nucleotide sequence ID" value="NZ_BALE01000010.1"/>
</dbReference>
<dbReference type="OrthoDB" id="3771157at2"/>
<evidence type="ECO:0000313" key="2">
    <source>
        <dbReference type="EMBL" id="GAN53768.1"/>
    </source>
</evidence>
<dbReference type="Proteomes" id="UP000032679">
    <property type="component" value="Unassembled WGS sequence"/>
</dbReference>
<evidence type="ECO:0000313" key="3">
    <source>
        <dbReference type="Proteomes" id="UP000032679"/>
    </source>
</evidence>
<dbReference type="InterPro" id="IPR023296">
    <property type="entry name" value="Glyco_hydro_beta-prop_sf"/>
</dbReference>